<dbReference type="HOGENOM" id="CLU_992953_0_0_3"/>
<feature type="transmembrane region" description="Helical" evidence="6">
    <location>
        <begin position="250"/>
        <end position="266"/>
    </location>
</feature>
<dbReference type="GO" id="GO:0022857">
    <property type="term" value="F:transmembrane transporter activity"/>
    <property type="evidence" value="ECO:0007669"/>
    <property type="project" value="InterPro"/>
</dbReference>
<dbReference type="Gene3D" id="1.10.3730.20">
    <property type="match status" value="2"/>
</dbReference>
<gene>
    <name evidence="7" type="ordered locus">Tery_4991</name>
</gene>
<evidence type="ECO:0000256" key="3">
    <source>
        <dbReference type="ARBA" id="ARBA00022692"/>
    </source>
</evidence>
<dbReference type="SUPFAM" id="SSF103481">
    <property type="entry name" value="Multidrug resistance efflux transporter EmrE"/>
    <property type="match status" value="2"/>
</dbReference>
<evidence type="ECO:0000256" key="1">
    <source>
        <dbReference type="ARBA" id="ARBA00004651"/>
    </source>
</evidence>
<reference evidence="7" key="1">
    <citation type="submission" date="2006-06" db="EMBL/GenBank/DDBJ databases">
        <title>Complete sequence of Trichodesmium erythraeum IMS101.</title>
        <authorList>
            <consortium name="US DOE Joint Genome Institute"/>
            <person name="Copeland A."/>
            <person name="Lucas S."/>
            <person name="Lapidus A."/>
            <person name="Barry K."/>
            <person name="Detter J.C."/>
            <person name="Glavina del Rio T."/>
            <person name="Hammon N."/>
            <person name="Israni S."/>
            <person name="Dalin E."/>
            <person name="Tice H."/>
            <person name="Pitluck S."/>
            <person name="Kiss H."/>
            <person name="Munk A.C."/>
            <person name="Brettin T."/>
            <person name="Bruce D."/>
            <person name="Han C."/>
            <person name="Tapia R."/>
            <person name="Gilna P."/>
            <person name="Schmutz J."/>
            <person name="Larimer F."/>
            <person name="Land M."/>
            <person name="Hauser L."/>
            <person name="Kyrpides N."/>
            <person name="Kim E."/>
            <person name="Richardson P."/>
        </authorList>
    </citation>
    <scope>NUCLEOTIDE SEQUENCE [LARGE SCALE GENOMIC DNA]</scope>
    <source>
        <strain evidence="7">IMS101</strain>
    </source>
</reference>
<accession>Q10V19</accession>
<dbReference type="AlphaFoldDB" id="Q10V19"/>
<evidence type="ECO:0000256" key="5">
    <source>
        <dbReference type="ARBA" id="ARBA00023136"/>
    </source>
</evidence>
<feature type="transmembrane region" description="Helical" evidence="6">
    <location>
        <begin position="75"/>
        <end position="97"/>
    </location>
</feature>
<evidence type="ECO:0000256" key="2">
    <source>
        <dbReference type="ARBA" id="ARBA00022475"/>
    </source>
</evidence>
<comment type="subcellular location">
    <subcellularLocation>
        <location evidence="1">Cell membrane</location>
        <topology evidence="1">Multi-pass membrane protein</topology>
    </subcellularLocation>
</comment>
<feature type="transmembrane region" description="Helical" evidence="6">
    <location>
        <begin position="194"/>
        <end position="217"/>
    </location>
</feature>
<dbReference type="OrthoDB" id="161540at2"/>
<dbReference type="EMBL" id="CP000393">
    <property type="protein sequence ID" value="ABG53905.1"/>
    <property type="molecule type" value="Genomic_DNA"/>
</dbReference>
<organism evidence="7">
    <name type="scientific">Trichodesmium erythraeum (strain IMS101)</name>
    <dbReference type="NCBI Taxonomy" id="203124"/>
    <lineage>
        <taxon>Bacteria</taxon>
        <taxon>Bacillati</taxon>
        <taxon>Cyanobacteriota</taxon>
        <taxon>Cyanophyceae</taxon>
        <taxon>Oscillatoriophycideae</taxon>
        <taxon>Oscillatoriales</taxon>
        <taxon>Microcoleaceae</taxon>
        <taxon>Trichodesmium</taxon>
    </lineage>
</organism>
<feature type="transmembrane region" description="Helical" evidence="6">
    <location>
        <begin position="224"/>
        <end position="244"/>
    </location>
</feature>
<dbReference type="GO" id="GO:0005886">
    <property type="term" value="C:plasma membrane"/>
    <property type="evidence" value="ECO:0007669"/>
    <property type="project" value="UniProtKB-SubCell"/>
</dbReference>
<protein>
    <recommendedName>
        <fullName evidence="8">EamA domain-containing protein</fullName>
    </recommendedName>
</protein>
<dbReference type="InterPro" id="IPR000390">
    <property type="entry name" value="Small_drug/metabolite_transptr"/>
</dbReference>
<proteinExistence type="predicted"/>
<dbReference type="eggNOG" id="COG2510">
    <property type="taxonomic scope" value="Bacteria"/>
</dbReference>
<evidence type="ECO:0008006" key="8">
    <source>
        <dbReference type="Google" id="ProtNLM"/>
    </source>
</evidence>
<dbReference type="InterPro" id="IPR037185">
    <property type="entry name" value="EmrE-like"/>
</dbReference>
<dbReference type="RefSeq" id="WP_011614199.1">
    <property type="nucleotide sequence ID" value="NC_008312.1"/>
</dbReference>
<name>Q10V19_TRIEI</name>
<feature type="transmembrane region" description="Helical" evidence="6">
    <location>
        <begin position="134"/>
        <end position="160"/>
    </location>
</feature>
<evidence type="ECO:0000256" key="4">
    <source>
        <dbReference type="ARBA" id="ARBA00022989"/>
    </source>
</evidence>
<keyword evidence="4 6" id="KW-1133">Transmembrane helix</keyword>
<evidence type="ECO:0000256" key="6">
    <source>
        <dbReference type="SAM" id="Phobius"/>
    </source>
</evidence>
<keyword evidence="2" id="KW-1003">Cell membrane</keyword>
<feature type="transmembrane region" description="Helical" evidence="6">
    <location>
        <begin position="103"/>
        <end position="122"/>
    </location>
</feature>
<dbReference type="STRING" id="203124.Tery_4991"/>
<dbReference type="PANTHER" id="PTHR30561">
    <property type="entry name" value="SMR FAMILY PROTON-DEPENDENT DRUG EFFLUX TRANSPORTER SUGE"/>
    <property type="match status" value="1"/>
</dbReference>
<sequence length="267" mass="30123">MANFILLFLLIITQVLGDIFLSKAMKIFGEVNLVNSESWMPFIIYLLTSFWVWLGVITLIFCLVLYLTVLSKLDLSYILSIHSLTYLLNALFAWLILDETISNMRFLGTLIITIGVFIVGLSKSLYEDRQRYNFNILLMGLSLSFYMSKTWWAIAIIALADSTGDLCLARGMKQVGEVNFKSLNGLFEQIGKVIINPLIMLGVLCQAIAFLSFILVLSWADLSFVRPATALTYICSILGAKFWLKEKVSLGRFIGIVFIVIGLIINR</sequence>
<keyword evidence="3 6" id="KW-0812">Transmembrane</keyword>
<dbReference type="PANTHER" id="PTHR30561:SF9">
    <property type="entry name" value="4-AMINO-4-DEOXY-L-ARABINOSE-PHOSPHOUNDECAPRENOL FLIPPASE SUBUNIT ARNF-RELATED"/>
    <property type="match status" value="1"/>
</dbReference>
<dbReference type="KEGG" id="ter:Tery_4991"/>
<keyword evidence="5 6" id="KW-0472">Membrane</keyword>
<evidence type="ECO:0000313" key="7">
    <source>
        <dbReference type="EMBL" id="ABG53905.1"/>
    </source>
</evidence>
<feature type="transmembrane region" description="Helical" evidence="6">
    <location>
        <begin position="41"/>
        <end position="68"/>
    </location>
</feature>